<dbReference type="AlphaFoldDB" id="A0A7W6DVZ8"/>
<protein>
    <submittedName>
        <fullName evidence="2">Uncharacterized protein</fullName>
    </submittedName>
</protein>
<name>A0A7W6DVZ8_9RHOB</name>
<sequence length="73" mass="7649">MKTLIATALTASVLFAGAASATTAPRLSPEALRYLPNAETVALTDTQIHQINAAVHAGGNYNEKRSVIRSLAQ</sequence>
<comment type="caution">
    <text evidence="2">The sequence shown here is derived from an EMBL/GenBank/DDBJ whole genome shotgun (WGS) entry which is preliminary data.</text>
</comment>
<organism evidence="2 3">
    <name type="scientific">Sagittula marina</name>
    <dbReference type="NCBI Taxonomy" id="943940"/>
    <lineage>
        <taxon>Bacteria</taxon>
        <taxon>Pseudomonadati</taxon>
        <taxon>Pseudomonadota</taxon>
        <taxon>Alphaproteobacteria</taxon>
        <taxon>Rhodobacterales</taxon>
        <taxon>Roseobacteraceae</taxon>
        <taxon>Sagittula</taxon>
    </lineage>
</organism>
<dbReference type="Proteomes" id="UP000541426">
    <property type="component" value="Unassembled WGS sequence"/>
</dbReference>
<reference evidence="2 3" key="1">
    <citation type="submission" date="2020-08" db="EMBL/GenBank/DDBJ databases">
        <title>Genomic Encyclopedia of Type Strains, Phase IV (KMG-IV): sequencing the most valuable type-strain genomes for metagenomic binning, comparative biology and taxonomic classification.</title>
        <authorList>
            <person name="Goeker M."/>
        </authorList>
    </citation>
    <scope>NUCLEOTIDE SEQUENCE [LARGE SCALE GENOMIC DNA]</scope>
    <source>
        <strain evidence="2 3">DSM 102235</strain>
    </source>
</reference>
<accession>A0A7W6DVZ8</accession>
<proteinExistence type="predicted"/>
<dbReference type="EMBL" id="JACIEJ010000006">
    <property type="protein sequence ID" value="MBB3986309.1"/>
    <property type="molecule type" value="Genomic_DNA"/>
</dbReference>
<feature type="chain" id="PRO_5030875210" evidence="1">
    <location>
        <begin position="22"/>
        <end position="73"/>
    </location>
</feature>
<keyword evidence="3" id="KW-1185">Reference proteome</keyword>
<evidence type="ECO:0000313" key="3">
    <source>
        <dbReference type="Proteomes" id="UP000541426"/>
    </source>
</evidence>
<evidence type="ECO:0000256" key="1">
    <source>
        <dbReference type="SAM" id="SignalP"/>
    </source>
</evidence>
<keyword evidence="1" id="KW-0732">Signal</keyword>
<gene>
    <name evidence="2" type="ORF">GGQ68_002648</name>
</gene>
<feature type="signal peptide" evidence="1">
    <location>
        <begin position="1"/>
        <end position="21"/>
    </location>
</feature>
<evidence type="ECO:0000313" key="2">
    <source>
        <dbReference type="EMBL" id="MBB3986309.1"/>
    </source>
</evidence>
<dbReference type="RefSeq" id="WP_183966603.1">
    <property type="nucleotide sequence ID" value="NZ_BAABBZ010000010.1"/>
</dbReference>